<evidence type="ECO:0000259" key="6">
    <source>
        <dbReference type="Pfam" id="PF01507"/>
    </source>
</evidence>
<dbReference type="PANTHER" id="PTHR46509">
    <property type="entry name" value="PHOSPHOADENOSINE PHOSPHOSULFATE REDUCTASE"/>
    <property type="match status" value="1"/>
</dbReference>
<keyword evidence="8" id="KW-1185">Reference proteome</keyword>
<feature type="binding site" evidence="4">
    <location>
        <position position="205"/>
    </location>
    <ligand>
        <name>[4Fe-4S] cluster</name>
        <dbReference type="ChEBI" id="CHEBI:49883"/>
    </ligand>
</feature>
<dbReference type="InterPro" id="IPR014729">
    <property type="entry name" value="Rossmann-like_a/b/a_fold"/>
</dbReference>
<dbReference type="AlphaFoldDB" id="A0A7X6DCT3"/>
<dbReference type="EMBL" id="VTOX01000001">
    <property type="protein sequence ID" value="NKE64771.1"/>
    <property type="molecule type" value="Genomic_DNA"/>
</dbReference>
<feature type="binding site" evidence="4">
    <location>
        <position position="121"/>
    </location>
    <ligand>
        <name>[4Fe-4S] cluster</name>
        <dbReference type="ChEBI" id="CHEBI:49883"/>
    </ligand>
</feature>
<dbReference type="CDD" id="cd23945">
    <property type="entry name" value="PAPS_reductase"/>
    <property type="match status" value="1"/>
</dbReference>
<dbReference type="GO" id="GO:0019379">
    <property type="term" value="P:sulfate assimilation, phosphoadenylyl sulfate reduction by phosphoadenylyl-sulfate reductase (thioredoxin)"/>
    <property type="evidence" value="ECO:0007669"/>
    <property type="project" value="UniProtKB-UniRule"/>
</dbReference>
<evidence type="ECO:0000256" key="4">
    <source>
        <dbReference type="HAMAP-Rule" id="MF_00063"/>
    </source>
</evidence>
<protein>
    <recommendedName>
        <fullName evidence="4">Adenosine 5'-phosphosulfate reductase</fullName>
        <shortName evidence="4">APS reductase</shortName>
        <ecNumber evidence="4">1.8.4.10</ecNumber>
    </recommendedName>
    <alternativeName>
        <fullName evidence="4">5'-adenylylsulfate reductase</fullName>
    </alternativeName>
    <alternativeName>
        <fullName evidence="4">Thioredoxin-dependent 5'-adenylylsulfate reductase</fullName>
    </alternativeName>
</protein>
<dbReference type="GO" id="GO:0046872">
    <property type="term" value="F:metal ion binding"/>
    <property type="evidence" value="ECO:0007669"/>
    <property type="project" value="UniProtKB-KW"/>
</dbReference>
<dbReference type="Proteomes" id="UP000521868">
    <property type="component" value="Unassembled WGS sequence"/>
</dbReference>
<feature type="binding site" evidence="4">
    <location>
        <position position="202"/>
    </location>
    <ligand>
        <name>[4Fe-4S] cluster</name>
        <dbReference type="ChEBI" id="CHEBI:49883"/>
    </ligand>
</feature>
<comment type="pathway">
    <text evidence="3 4">Sulfur metabolism; hydrogen sulfide biosynthesis; sulfite from sulfate.</text>
</comment>
<feature type="domain" description="Phosphoadenosine phosphosulphate reductase" evidence="6">
    <location>
        <begin position="36"/>
        <end position="208"/>
    </location>
</feature>
<dbReference type="HAMAP" id="MF_00063">
    <property type="entry name" value="CysH"/>
    <property type="match status" value="1"/>
</dbReference>
<comment type="catalytic activity">
    <reaction evidence="4">
        <text>[thioredoxin]-disulfide + sulfite + AMP + 2 H(+) = adenosine 5'-phosphosulfate + [thioredoxin]-dithiol</text>
        <dbReference type="Rhea" id="RHEA:21976"/>
        <dbReference type="Rhea" id="RHEA-COMP:10698"/>
        <dbReference type="Rhea" id="RHEA-COMP:10700"/>
        <dbReference type="ChEBI" id="CHEBI:15378"/>
        <dbReference type="ChEBI" id="CHEBI:17359"/>
        <dbReference type="ChEBI" id="CHEBI:29950"/>
        <dbReference type="ChEBI" id="CHEBI:50058"/>
        <dbReference type="ChEBI" id="CHEBI:58243"/>
        <dbReference type="ChEBI" id="CHEBI:456215"/>
        <dbReference type="EC" id="1.8.4.10"/>
    </reaction>
</comment>
<dbReference type="Gene3D" id="3.40.50.620">
    <property type="entry name" value="HUPs"/>
    <property type="match status" value="1"/>
</dbReference>
<proteinExistence type="inferred from homology"/>
<keyword evidence="4" id="KW-0408">Iron</keyword>
<keyword evidence="4" id="KW-0479">Metal-binding</keyword>
<evidence type="ECO:0000313" key="8">
    <source>
        <dbReference type="Proteomes" id="UP000521868"/>
    </source>
</evidence>
<dbReference type="Pfam" id="PF01507">
    <property type="entry name" value="PAPS_reduct"/>
    <property type="match status" value="1"/>
</dbReference>
<sequence length="286" mass="31331">MGAVELNARPSPDFAAKLLETSTLLRRAASEFAPVTQASSLGAEDVVITHMINVQQLHVPVFVLDTGMLHPQTLELLERTRAASRAPVTVYRPAQEAVVQFVAREGGDAMYRSIELRKACCGIRKMEPLARALEGQRAWITGLRREQSGARAEVPLLDASDATRVKFNPLARWTWGDVWHYIALHGVDYNPLHDQFYPSIGCAPCTRAIAAGEDFRAGRWWWESSDTTKECGLHVKPQAGASSPVAASAQANFAEGEVKASQEAGRSQEEQAKECGLHVKKDEVTA</sequence>
<gene>
    <name evidence="4" type="primary">cysH</name>
    <name evidence="7" type="ORF">RAMLITH_02965</name>
</gene>
<dbReference type="EC" id="1.8.4.10" evidence="4"/>
<comment type="function">
    <text evidence="4">Catalyzes the formation of sulfite from adenosine 5'-phosphosulfate (APS) using thioredoxin as an electron donor.</text>
</comment>
<keyword evidence="4" id="KW-0411">Iron-sulfur</keyword>
<evidence type="ECO:0000256" key="3">
    <source>
        <dbReference type="ARBA" id="ARBA00024327"/>
    </source>
</evidence>
<keyword evidence="4" id="KW-0963">Cytoplasm</keyword>
<dbReference type="PIRSF" id="PIRSF000857">
    <property type="entry name" value="PAPS_reductase"/>
    <property type="match status" value="1"/>
</dbReference>
<dbReference type="InterPro" id="IPR004511">
    <property type="entry name" value="PAPS/APS_Rdtase"/>
</dbReference>
<reference evidence="7 8" key="1">
    <citation type="journal article" date="2020" name="Nature">
        <title>Bacterial chemolithoautotrophy via manganese oxidation.</title>
        <authorList>
            <person name="Yu H."/>
            <person name="Leadbetter J.R."/>
        </authorList>
    </citation>
    <scope>NUCLEOTIDE SEQUENCE [LARGE SCALE GENOMIC DNA]</scope>
    <source>
        <strain evidence="7 8">RBP-1</strain>
    </source>
</reference>
<dbReference type="GO" id="GO:0043866">
    <property type="term" value="F:adenylyl-sulfate reductase (thioredoxin) activity"/>
    <property type="evidence" value="ECO:0007669"/>
    <property type="project" value="UniProtKB-EC"/>
</dbReference>
<dbReference type="InterPro" id="IPR002500">
    <property type="entry name" value="PAPS_reduct_dom"/>
</dbReference>
<dbReference type="NCBIfam" id="NF002537">
    <property type="entry name" value="PRK02090.1"/>
    <property type="match status" value="1"/>
</dbReference>
<dbReference type="NCBIfam" id="TIGR00434">
    <property type="entry name" value="cysH"/>
    <property type="match status" value="1"/>
</dbReference>
<keyword evidence="2 4" id="KW-0560">Oxidoreductase</keyword>
<feature type="binding site" evidence="4">
    <location>
        <position position="120"/>
    </location>
    <ligand>
        <name>[4Fe-4S] cluster</name>
        <dbReference type="ChEBI" id="CHEBI:49883"/>
    </ligand>
</feature>
<evidence type="ECO:0000313" key="7">
    <source>
        <dbReference type="EMBL" id="NKE64771.1"/>
    </source>
</evidence>
<feature type="active site" description="Nucleophile; cysteine thiosulfonate intermediate" evidence="4">
    <location>
        <position position="231"/>
    </location>
</feature>
<evidence type="ECO:0000256" key="5">
    <source>
        <dbReference type="SAM" id="MobiDB-lite"/>
    </source>
</evidence>
<dbReference type="PANTHER" id="PTHR46509:SF1">
    <property type="entry name" value="PHOSPHOADENOSINE PHOSPHOSULFATE REDUCTASE"/>
    <property type="match status" value="1"/>
</dbReference>
<dbReference type="GO" id="GO:0005737">
    <property type="term" value="C:cytoplasm"/>
    <property type="evidence" value="ECO:0007669"/>
    <property type="project" value="UniProtKB-SubCell"/>
</dbReference>
<evidence type="ECO:0000256" key="1">
    <source>
        <dbReference type="ARBA" id="ARBA00009732"/>
    </source>
</evidence>
<accession>A0A7X6DCT3</accession>
<dbReference type="GO" id="GO:0051539">
    <property type="term" value="F:4 iron, 4 sulfur cluster binding"/>
    <property type="evidence" value="ECO:0007669"/>
    <property type="project" value="UniProtKB-UniRule"/>
</dbReference>
<feature type="region of interest" description="Disordered" evidence="5">
    <location>
        <begin position="244"/>
        <end position="286"/>
    </location>
</feature>
<dbReference type="GO" id="GO:0070814">
    <property type="term" value="P:hydrogen sulfide biosynthetic process"/>
    <property type="evidence" value="ECO:0007669"/>
    <property type="project" value="UniProtKB-UniRule"/>
</dbReference>
<feature type="compositionally biased region" description="Basic and acidic residues" evidence="5">
    <location>
        <begin position="256"/>
        <end position="286"/>
    </location>
</feature>
<dbReference type="SUPFAM" id="SSF52402">
    <property type="entry name" value="Adenine nucleotide alpha hydrolases-like"/>
    <property type="match status" value="1"/>
</dbReference>
<name>A0A7X6DCT3_9BURK</name>
<comment type="subcellular location">
    <subcellularLocation>
        <location evidence="4">Cytoplasm</location>
    </subcellularLocation>
</comment>
<comment type="similarity">
    <text evidence="1 4">Belongs to the PAPS reductase family. CysH subfamily.</text>
</comment>
<evidence type="ECO:0000256" key="2">
    <source>
        <dbReference type="ARBA" id="ARBA00023002"/>
    </source>
</evidence>
<dbReference type="GO" id="GO:0004604">
    <property type="term" value="F:phosphoadenylyl-sulfate reductase (thioredoxin) activity"/>
    <property type="evidence" value="ECO:0007669"/>
    <property type="project" value="UniProtKB-UniRule"/>
</dbReference>
<organism evidence="7 8">
    <name type="scientific">Ramlibacter lithotrophicus</name>
    <dbReference type="NCBI Taxonomy" id="2606681"/>
    <lineage>
        <taxon>Bacteria</taxon>
        <taxon>Pseudomonadati</taxon>
        <taxon>Pseudomonadota</taxon>
        <taxon>Betaproteobacteria</taxon>
        <taxon>Burkholderiales</taxon>
        <taxon>Comamonadaceae</taxon>
        <taxon>Ramlibacter</taxon>
    </lineage>
</organism>
<comment type="caution">
    <text evidence="7">The sequence shown here is derived from an EMBL/GenBank/DDBJ whole genome shotgun (WGS) entry which is preliminary data.</text>
</comment>
<comment type="cofactor">
    <cofactor evidence="4">
        <name>[4Fe-4S] cluster</name>
        <dbReference type="ChEBI" id="CHEBI:49883"/>
    </cofactor>
    <text evidence="4">Binds 1 [4Fe-4S] cluster per subunit.</text>
</comment>